<evidence type="ECO:0000256" key="8">
    <source>
        <dbReference type="RuleBase" id="RU362116"/>
    </source>
</evidence>
<dbReference type="InterPro" id="IPR010930">
    <property type="entry name" value="Flg_bb/hook_C_dom"/>
</dbReference>
<feature type="domain" description="Flagellar basal-body/hook protein C-terminal" evidence="10">
    <location>
        <begin position="215"/>
        <end position="260"/>
    </location>
</feature>
<keyword evidence="12" id="KW-0969">Cilium</keyword>
<dbReference type="Pfam" id="PF00460">
    <property type="entry name" value="Flg_bb_rod"/>
    <property type="match status" value="1"/>
</dbReference>
<feature type="domain" description="Flagellar basal body rod protein N-terminal" evidence="9">
    <location>
        <begin position="5"/>
        <end position="34"/>
    </location>
</feature>
<dbReference type="PROSITE" id="PS00588">
    <property type="entry name" value="FLAGELLA_BB_ROD"/>
    <property type="match status" value="1"/>
</dbReference>
<name>A0A846MYB9_9PROT</name>
<organism evidence="12 13">
    <name type="scientific">Rhizomicrobium palustre</name>
    <dbReference type="NCBI Taxonomy" id="189966"/>
    <lineage>
        <taxon>Bacteria</taxon>
        <taxon>Pseudomonadati</taxon>
        <taxon>Pseudomonadota</taxon>
        <taxon>Alphaproteobacteria</taxon>
        <taxon>Micropepsales</taxon>
        <taxon>Micropepsaceae</taxon>
        <taxon>Rhizomicrobium</taxon>
    </lineage>
</organism>
<dbReference type="InterPro" id="IPR001444">
    <property type="entry name" value="Flag_bb_rod_N"/>
</dbReference>
<evidence type="ECO:0000256" key="6">
    <source>
        <dbReference type="ARBA" id="ARBA00032912"/>
    </source>
</evidence>
<dbReference type="EMBL" id="JAASRM010000001">
    <property type="protein sequence ID" value="NIK88042.1"/>
    <property type="molecule type" value="Genomic_DNA"/>
</dbReference>
<dbReference type="GO" id="GO:0071978">
    <property type="term" value="P:bacterial-type flagellum-dependent swarming motility"/>
    <property type="evidence" value="ECO:0007669"/>
    <property type="project" value="TreeGrafter"/>
</dbReference>
<dbReference type="InterPro" id="IPR019776">
    <property type="entry name" value="Flagellar_basal_body_rod_CS"/>
</dbReference>
<keyword evidence="13" id="KW-1185">Reference proteome</keyword>
<evidence type="ECO:0000313" key="13">
    <source>
        <dbReference type="Proteomes" id="UP000570514"/>
    </source>
</evidence>
<evidence type="ECO:0000259" key="11">
    <source>
        <dbReference type="Pfam" id="PF22692"/>
    </source>
</evidence>
<evidence type="ECO:0000256" key="7">
    <source>
        <dbReference type="NCBIfam" id="TIGR02488"/>
    </source>
</evidence>
<dbReference type="InterPro" id="IPR053967">
    <property type="entry name" value="LlgE_F_G-like_D1"/>
</dbReference>
<keyword evidence="12" id="KW-0966">Cell projection</keyword>
<evidence type="ECO:0000256" key="5">
    <source>
        <dbReference type="ARBA" id="ARBA00025933"/>
    </source>
</evidence>
<dbReference type="NCBIfam" id="TIGR02488">
    <property type="entry name" value="flgG_G_neg"/>
    <property type="match status" value="1"/>
</dbReference>
<dbReference type="InterPro" id="IPR020013">
    <property type="entry name" value="Flagellar_FlgE/F/G"/>
</dbReference>
<dbReference type="PANTHER" id="PTHR30435:SF19">
    <property type="entry name" value="FLAGELLAR BASAL-BODY ROD PROTEIN FLGG"/>
    <property type="match status" value="1"/>
</dbReference>
<evidence type="ECO:0000256" key="2">
    <source>
        <dbReference type="ARBA" id="ARBA00009677"/>
    </source>
</evidence>
<evidence type="ECO:0000259" key="10">
    <source>
        <dbReference type="Pfam" id="PF06429"/>
    </source>
</evidence>
<gene>
    <name evidence="12" type="ORF">FHS83_001360</name>
</gene>
<protein>
    <recommendedName>
        <fullName evidence="3 7">Flagellar basal-body rod protein FlgG</fullName>
    </recommendedName>
    <alternativeName>
        <fullName evidence="6 8">Distal rod protein</fullName>
    </alternativeName>
</protein>
<dbReference type="SUPFAM" id="SSF117143">
    <property type="entry name" value="Flagellar hook protein flgE"/>
    <property type="match status" value="1"/>
</dbReference>
<feature type="domain" description="Flagellar hook protein FlgE/F/G-like D1" evidence="11">
    <location>
        <begin position="96"/>
        <end position="159"/>
    </location>
</feature>
<accession>A0A846MYB9</accession>
<comment type="subunit">
    <text evidence="5 8">The basal body constitutes a major portion of the flagellar organelle and consists of four rings (L,P,S, and M) mounted on a central rod. The rod consists of about 26 subunits of FlgG in the distal portion, and FlgB, FlgC and FlgF are thought to build up the proximal portion of the rod with about 6 subunits each.</text>
</comment>
<keyword evidence="4 8" id="KW-0975">Bacterial flagellum</keyword>
<evidence type="ECO:0000256" key="4">
    <source>
        <dbReference type="ARBA" id="ARBA00023143"/>
    </source>
</evidence>
<dbReference type="GO" id="GO:0009426">
    <property type="term" value="C:bacterial-type flagellum basal body, distal rod"/>
    <property type="evidence" value="ECO:0007669"/>
    <property type="project" value="UniProtKB-UniRule"/>
</dbReference>
<keyword evidence="12" id="KW-0282">Flagellum</keyword>
<evidence type="ECO:0000256" key="1">
    <source>
        <dbReference type="ARBA" id="ARBA00004117"/>
    </source>
</evidence>
<dbReference type="InterPro" id="IPR037925">
    <property type="entry name" value="FlgE/F/G-like"/>
</dbReference>
<comment type="subcellular location">
    <subcellularLocation>
        <location evidence="1 8">Bacterial flagellum basal body</location>
    </subcellularLocation>
</comment>
<sequence length="262" mass="27362">MRALSIASTGMLAQQTNVEVIANNLANMNTTGYKAQRAAFQDLLYQNIQQAGAQTSDTGTLLASGIQLGAGVRTAAIYRMTKPGDIKNTSNPYDVAINGAGYFRVQMPDGTDAFSRDGNFQLSSAGQLVTQQGYTVQPGISMPPTATAVTITPAGLVQATIPGQVALQTVGQLELTRFPNEAGLRAMGDNLYAETSSSGAPQSGVPGSTGYGTIQQYFLETSNVDAVSEVTSLISAQRAYEMNSKVISTADQMLAQTAKLGG</sequence>
<evidence type="ECO:0000313" key="12">
    <source>
        <dbReference type="EMBL" id="NIK88042.1"/>
    </source>
</evidence>
<dbReference type="RefSeq" id="WP_167082148.1">
    <property type="nucleotide sequence ID" value="NZ_BAAADC010000001.1"/>
</dbReference>
<dbReference type="PANTHER" id="PTHR30435">
    <property type="entry name" value="FLAGELLAR PROTEIN"/>
    <property type="match status" value="1"/>
</dbReference>
<proteinExistence type="inferred from homology"/>
<dbReference type="Pfam" id="PF22692">
    <property type="entry name" value="LlgE_F_G_D1"/>
    <property type="match status" value="1"/>
</dbReference>
<evidence type="ECO:0000256" key="3">
    <source>
        <dbReference type="ARBA" id="ARBA00017948"/>
    </source>
</evidence>
<evidence type="ECO:0000259" key="9">
    <source>
        <dbReference type="Pfam" id="PF00460"/>
    </source>
</evidence>
<comment type="caution">
    <text evidence="12">The sequence shown here is derived from an EMBL/GenBank/DDBJ whole genome shotgun (WGS) entry which is preliminary data.</text>
</comment>
<reference evidence="12 13" key="1">
    <citation type="submission" date="2020-03" db="EMBL/GenBank/DDBJ databases">
        <title>Genomic Encyclopedia of Type Strains, Phase IV (KMG-IV): sequencing the most valuable type-strain genomes for metagenomic binning, comparative biology and taxonomic classification.</title>
        <authorList>
            <person name="Goeker M."/>
        </authorList>
    </citation>
    <scope>NUCLEOTIDE SEQUENCE [LARGE SCALE GENOMIC DNA]</scope>
    <source>
        <strain evidence="12 13">DSM 19867</strain>
    </source>
</reference>
<comment type="similarity">
    <text evidence="2 8">Belongs to the flagella basal body rod proteins family.</text>
</comment>
<dbReference type="AlphaFoldDB" id="A0A846MYB9"/>
<dbReference type="Pfam" id="PF06429">
    <property type="entry name" value="Flg_bbr_C"/>
    <property type="match status" value="1"/>
</dbReference>
<dbReference type="Proteomes" id="UP000570514">
    <property type="component" value="Unassembled WGS sequence"/>
</dbReference>
<dbReference type="InterPro" id="IPR012834">
    <property type="entry name" value="FlgG_G_neg"/>
</dbReference>
<dbReference type="NCBIfam" id="TIGR03506">
    <property type="entry name" value="FlgEFG_subfam"/>
    <property type="match status" value="2"/>
</dbReference>